<protein>
    <submittedName>
        <fullName evidence="1">Uncharacterized protein</fullName>
    </submittedName>
</protein>
<dbReference type="Proteomes" id="UP001374579">
    <property type="component" value="Unassembled WGS sequence"/>
</dbReference>
<reference evidence="1 2" key="1">
    <citation type="submission" date="2024-02" db="EMBL/GenBank/DDBJ databases">
        <title>Chromosome-scale genome assembly of the rough periwinkle Littorina saxatilis.</title>
        <authorList>
            <person name="De Jode A."/>
            <person name="Faria R."/>
            <person name="Formenti G."/>
            <person name="Sims Y."/>
            <person name="Smith T.P."/>
            <person name="Tracey A."/>
            <person name="Wood J.M.D."/>
            <person name="Zagrodzka Z.B."/>
            <person name="Johannesson K."/>
            <person name="Butlin R.K."/>
            <person name="Leder E.H."/>
        </authorList>
    </citation>
    <scope>NUCLEOTIDE SEQUENCE [LARGE SCALE GENOMIC DNA]</scope>
    <source>
        <strain evidence="1">Snail1</strain>
        <tissue evidence="1">Muscle</tissue>
    </source>
</reference>
<keyword evidence="2" id="KW-1185">Reference proteome</keyword>
<comment type="caution">
    <text evidence="1">The sequence shown here is derived from an EMBL/GenBank/DDBJ whole genome shotgun (WGS) entry which is preliminary data.</text>
</comment>
<proteinExistence type="predicted"/>
<evidence type="ECO:0000313" key="2">
    <source>
        <dbReference type="Proteomes" id="UP001374579"/>
    </source>
</evidence>
<name>A0AAN9B201_9CAEN</name>
<evidence type="ECO:0000313" key="1">
    <source>
        <dbReference type="EMBL" id="KAK7097628.1"/>
    </source>
</evidence>
<sequence length="81" mass="9067">MCQTLLKQPWFVHMPVFTKDQFCREKLKDEEKMPPCCKTKNEYVSQTRVDVVGGGDNGGVVVVLLWLSVFQVSQCCGVGLG</sequence>
<dbReference type="AlphaFoldDB" id="A0AAN9B201"/>
<organism evidence="1 2">
    <name type="scientific">Littorina saxatilis</name>
    <dbReference type="NCBI Taxonomy" id="31220"/>
    <lineage>
        <taxon>Eukaryota</taxon>
        <taxon>Metazoa</taxon>
        <taxon>Spiralia</taxon>
        <taxon>Lophotrochozoa</taxon>
        <taxon>Mollusca</taxon>
        <taxon>Gastropoda</taxon>
        <taxon>Caenogastropoda</taxon>
        <taxon>Littorinimorpha</taxon>
        <taxon>Littorinoidea</taxon>
        <taxon>Littorinidae</taxon>
        <taxon>Littorina</taxon>
    </lineage>
</organism>
<gene>
    <name evidence="1" type="ORF">V1264_004576</name>
</gene>
<dbReference type="EMBL" id="JBAMIC010000013">
    <property type="protein sequence ID" value="KAK7097628.1"/>
    <property type="molecule type" value="Genomic_DNA"/>
</dbReference>
<accession>A0AAN9B201</accession>